<name>A0A210PXJ2_MIZYE</name>
<dbReference type="SMART" id="SM00064">
    <property type="entry name" value="FYVE"/>
    <property type="match status" value="1"/>
</dbReference>
<dbReference type="AlphaFoldDB" id="A0A210PXJ2"/>
<keyword evidence="2 4" id="KW-0863">Zinc-finger</keyword>
<dbReference type="PROSITE" id="PS50178">
    <property type="entry name" value="ZF_FYVE"/>
    <property type="match status" value="1"/>
</dbReference>
<keyword evidence="3" id="KW-0862">Zinc</keyword>
<dbReference type="STRING" id="6573.A0A210PXJ2"/>
<dbReference type="Gene3D" id="3.30.40.10">
    <property type="entry name" value="Zinc/RING finger domain, C3HC4 (zinc finger)"/>
    <property type="match status" value="1"/>
</dbReference>
<protein>
    <submittedName>
        <fullName evidence="6">Zinc finger FYVE domain-containing protein 21</fullName>
    </submittedName>
</protein>
<dbReference type="InterPro" id="IPR038632">
    <property type="entry name" value="ZFYVE21_C_sf"/>
</dbReference>
<evidence type="ECO:0000256" key="1">
    <source>
        <dbReference type="ARBA" id="ARBA00022723"/>
    </source>
</evidence>
<evidence type="ECO:0000256" key="2">
    <source>
        <dbReference type="ARBA" id="ARBA00022771"/>
    </source>
</evidence>
<organism evidence="6 7">
    <name type="scientific">Mizuhopecten yessoensis</name>
    <name type="common">Japanese scallop</name>
    <name type="synonym">Patinopecten yessoensis</name>
    <dbReference type="NCBI Taxonomy" id="6573"/>
    <lineage>
        <taxon>Eukaryota</taxon>
        <taxon>Metazoa</taxon>
        <taxon>Spiralia</taxon>
        <taxon>Lophotrochozoa</taxon>
        <taxon>Mollusca</taxon>
        <taxon>Bivalvia</taxon>
        <taxon>Autobranchia</taxon>
        <taxon>Pteriomorphia</taxon>
        <taxon>Pectinida</taxon>
        <taxon>Pectinoidea</taxon>
        <taxon>Pectinidae</taxon>
        <taxon>Mizuhopecten</taxon>
    </lineage>
</organism>
<evidence type="ECO:0000313" key="7">
    <source>
        <dbReference type="Proteomes" id="UP000242188"/>
    </source>
</evidence>
<keyword evidence="1" id="KW-0479">Metal-binding</keyword>
<proteinExistence type="predicted"/>
<dbReference type="SUPFAM" id="SSF57903">
    <property type="entry name" value="FYVE/PHD zinc finger"/>
    <property type="match status" value="1"/>
</dbReference>
<keyword evidence="7" id="KW-1185">Reference proteome</keyword>
<evidence type="ECO:0000256" key="3">
    <source>
        <dbReference type="ARBA" id="ARBA00022833"/>
    </source>
</evidence>
<dbReference type="InterPro" id="IPR032031">
    <property type="entry name" value="ZFYVE21_C"/>
</dbReference>
<dbReference type="InterPro" id="IPR013083">
    <property type="entry name" value="Znf_RING/FYVE/PHD"/>
</dbReference>
<evidence type="ECO:0000256" key="4">
    <source>
        <dbReference type="PROSITE-ProRule" id="PRU00091"/>
    </source>
</evidence>
<dbReference type="PANTHER" id="PTHR39490:SF8">
    <property type="entry name" value="ZINC FINGER FYVE DOMAIN-CONTAINING PROTEIN 21"/>
    <property type="match status" value="1"/>
</dbReference>
<dbReference type="Gene3D" id="2.30.29.160">
    <property type="entry name" value="Zinc finger FYVE domain-containing protein 21, C-terminal"/>
    <property type="match status" value="1"/>
</dbReference>
<evidence type="ECO:0000259" key="5">
    <source>
        <dbReference type="PROSITE" id="PS50178"/>
    </source>
</evidence>
<dbReference type="InterPro" id="IPR000306">
    <property type="entry name" value="Znf_FYVE"/>
</dbReference>
<dbReference type="InterPro" id="IPR052113">
    <property type="entry name" value="FYVE-type_Zinc_Finger"/>
</dbReference>
<dbReference type="GO" id="GO:0008270">
    <property type="term" value="F:zinc ion binding"/>
    <property type="evidence" value="ECO:0007669"/>
    <property type="project" value="UniProtKB-KW"/>
</dbReference>
<dbReference type="EMBL" id="NEDP02005416">
    <property type="protein sequence ID" value="OWF41179.1"/>
    <property type="molecule type" value="Genomic_DNA"/>
</dbReference>
<feature type="domain" description="FYVE-type" evidence="5">
    <location>
        <begin position="35"/>
        <end position="100"/>
    </location>
</feature>
<dbReference type="InterPro" id="IPR011011">
    <property type="entry name" value="Znf_FYVE_PHD"/>
</dbReference>
<dbReference type="Pfam" id="PF01363">
    <property type="entry name" value="FYVE"/>
    <property type="match status" value="1"/>
</dbReference>
<dbReference type="Pfam" id="PF16696">
    <property type="entry name" value="ZFYVE21_C"/>
    <property type="match status" value="1"/>
</dbReference>
<dbReference type="OrthoDB" id="660555at2759"/>
<evidence type="ECO:0000313" key="6">
    <source>
        <dbReference type="EMBL" id="OWF41179.1"/>
    </source>
</evidence>
<dbReference type="PANTHER" id="PTHR39490">
    <property type="entry name" value="ARRESTIN DOMAIN-CONTAINING PROTEIN D"/>
    <property type="match status" value="1"/>
</dbReference>
<gene>
    <name evidence="6" type="ORF">KP79_PYT09823</name>
</gene>
<sequence>MSAPEKKLVRSKSGLRMVPVNYMHSSPFTVNEPPWVPDNECVVCMNSSCKAKFDFRRRRHHCRRCGRCFCSSCCDFKVPLNRMCFVDPVRQCNVCVEISRKENDFFDKHLKTLCNGGDFVLKESGDEIDDSCSTFRCKLSTDNRTVTFDSNHDKHQPIQMEKLESVQILTNGVDAEGNMVATGIAMKYNSHSLDKNMVKLVINPSSTNKREGQMWIAAMQKAFKLIHEARMMDRP</sequence>
<dbReference type="Proteomes" id="UP000242188">
    <property type="component" value="Unassembled WGS sequence"/>
</dbReference>
<reference evidence="6 7" key="1">
    <citation type="journal article" date="2017" name="Nat. Ecol. Evol.">
        <title>Scallop genome provides insights into evolution of bilaterian karyotype and development.</title>
        <authorList>
            <person name="Wang S."/>
            <person name="Zhang J."/>
            <person name="Jiao W."/>
            <person name="Li J."/>
            <person name="Xun X."/>
            <person name="Sun Y."/>
            <person name="Guo X."/>
            <person name="Huan P."/>
            <person name="Dong B."/>
            <person name="Zhang L."/>
            <person name="Hu X."/>
            <person name="Sun X."/>
            <person name="Wang J."/>
            <person name="Zhao C."/>
            <person name="Wang Y."/>
            <person name="Wang D."/>
            <person name="Huang X."/>
            <person name="Wang R."/>
            <person name="Lv J."/>
            <person name="Li Y."/>
            <person name="Zhang Z."/>
            <person name="Liu B."/>
            <person name="Lu W."/>
            <person name="Hui Y."/>
            <person name="Liang J."/>
            <person name="Zhou Z."/>
            <person name="Hou R."/>
            <person name="Li X."/>
            <person name="Liu Y."/>
            <person name="Li H."/>
            <person name="Ning X."/>
            <person name="Lin Y."/>
            <person name="Zhao L."/>
            <person name="Xing Q."/>
            <person name="Dou J."/>
            <person name="Li Y."/>
            <person name="Mao J."/>
            <person name="Guo H."/>
            <person name="Dou H."/>
            <person name="Li T."/>
            <person name="Mu C."/>
            <person name="Jiang W."/>
            <person name="Fu Q."/>
            <person name="Fu X."/>
            <person name="Miao Y."/>
            <person name="Liu J."/>
            <person name="Yu Q."/>
            <person name="Li R."/>
            <person name="Liao H."/>
            <person name="Li X."/>
            <person name="Kong Y."/>
            <person name="Jiang Z."/>
            <person name="Chourrout D."/>
            <person name="Li R."/>
            <person name="Bao Z."/>
        </authorList>
    </citation>
    <scope>NUCLEOTIDE SEQUENCE [LARGE SCALE GENOMIC DNA]</scope>
    <source>
        <strain evidence="6 7">PY_sf001</strain>
    </source>
</reference>
<comment type="caution">
    <text evidence="6">The sequence shown here is derived from an EMBL/GenBank/DDBJ whole genome shotgun (WGS) entry which is preliminary data.</text>
</comment>
<accession>A0A210PXJ2</accession>
<dbReference type="InterPro" id="IPR017455">
    <property type="entry name" value="Znf_FYVE-rel"/>
</dbReference>